<evidence type="ECO:0000313" key="2">
    <source>
        <dbReference type="Proteomes" id="UP000178636"/>
    </source>
</evidence>
<accession>A0A1G2DIH4</accession>
<evidence type="ECO:0000313" key="1">
    <source>
        <dbReference type="EMBL" id="OGZ13366.1"/>
    </source>
</evidence>
<dbReference type="Proteomes" id="UP000178636">
    <property type="component" value="Unassembled WGS sequence"/>
</dbReference>
<dbReference type="AlphaFoldDB" id="A0A1G2DIH4"/>
<gene>
    <name evidence="1" type="ORF">A3C93_04165</name>
</gene>
<reference evidence="1 2" key="1">
    <citation type="journal article" date="2016" name="Nat. Commun.">
        <title>Thousands of microbial genomes shed light on interconnected biogeochemical processes in an aquifer system.</title>
        <authorList>
            <person name="Anantharaman K."/>
            <person name="Brown C.T."/>
            <person name="Hug L.A."/>
            <person name="Sharon I."/>
            <person name="Castelle C.J."/>
            <person name="Probst A.J."/>
            <person name="Thomas B.C."/>
            <person name="Singh A."/>
            <person name="Wilkins M.J."/>
            <person name="Karaoz U."/>
            <person name="Brodie E.L."/>
            <person name="Williams K.H."/>
            <person name="Hubbard S.S."/>
            <person name="Banfield J.F."/>
        </authorList>
    </citation>
    <scope>NUCLEOTIDE SEQUENCE [LARGE SCALE GENOMIC DNA]</scope>
</reference>
<comment type="caution">
    <text evidence="1">The sequence shown here is derived from an EMBL/GenBank/DDBJ whole genome shotgun (WGS) entry which is preliminary data.</text>
</comment>
<organism evidence="1 2">
    <name type="scientific">Candidatus Lloydbacteria bacterium RIFCSPHIGHO2_02_FULL_54_17</name>
    <dbReference type="NCBI Taxonomy" id="1798664"/>
    <lineage>
        <taxon>Bacteria</taxon>
        <taxon>Candidatus Lloydiibacteriota</taxon>
    </lineage>
</organism>
<name>A0A1G2DIH4_9BACT</name>
<proteinExistence type="predicted"/>
<dbReference type="EMBL" id="MHLO01000004">
    <property type="protein sequence ID" value="OGZ13366.1"/>
    <property type="molecule type" value="Genomic_DNA"/>
</dbReference>
<sequence>MLLGEAVSNWRIRCAKCGDVIGVWPENLREWSGCENVLPLVRCLGQGNHPKPHEVCIASHWGIVEEFYFSYPETGTKERAYRYIGPLWWPLVALAFLAVKQNHGEKFRKLRVGGRTVIWLPRHRSFWKQLKKFCSEPLI</sequence>
<protein>
    <submittedName>
        <fullName evidence="1">Uncharacterized protein</fullName>
    </submittedName>
</protein>